<organism evidence="5 6">
    <name type="scientific">Rhizobium sullae</name>
    <name type="common">Rhizobium hedysari</name>
    <dbReference type="NCBI Taxonomy" id="50338"/>
    <lineage>
        <taxon>Bacteria</taxon>
        <taxon>Pseudomonadati</taxon>
        <taxon>Pseudomonadota</taxon>
        <taxon>Alphaproteobacteria</taxon>
        <taxon>Hyphomicrobiales</taxon>
        <taxon>Rhizobiaceae</taxon>
        <taxon>Rhizobium/Agrobacterium group</taxon>
        <taxon>Rhizobium</taxon>
    </lineage>
</organism>
<dbReference type="AlphaFoldDB" id="A0A4R3QAC1"/>
<dbReference type="GO" id="GO:0008933">
    <property type="term" value="F:peptidoglycan lytic transglycosylase activity"/>
    <property type="evidence" value="ECO:0007669"/>
    <property type="project" value="TreeGrafter"/>
</dbReference>
<dbReference type="SUPFAM" id="SSF47090">
    <property type="entry name" value="PGBD-like"/>
    <property type="match status" value="1"/>
</dbReference>
<dbReference type="InterPro" id="IPR011970">
    <property type="entry name" value="MltB_2"/>
</dbReference>
<sequence>MSIFGRLAVVSVALVALSHLPAAAASKADVEAQFRKWVLSELRLEAEKNGISAKTFQAAFSGVVLNWSLPDLAPPGFPPPKERKQTQAEFSSPGPYFNEDRLKKLAATGRGFASQYASTLKRIEKTYGVPGSIVLAIWGRETGFGVAKIPNPAIEVLATKAFMSTRKEMFRVELIAALHILDGGDVTPADFKSSWAGALGQPQFMPTSYLKYAVDFDGDGHRNIWTSVPDTFASIANYLVKKGWQRNRDWGFEVTIPATVSCAQEGPDLAKPLSHWASIGIDRISGKGFPSGEMKAEGMMLVPAGRDGPEFIVTPNFYIIKEYNNSDLYALYIGNLADRIAYGSGAFQGAWGDVGKMLRSDVAAMQKALERQGYDIGGSDGLPGYKTRRSIGQWQEKNGMQPTCFPDVSMKGKLK</sequence>
<feature type="domain" description="Transglycosylase SLT" evidence="4">
    <location>
        <begin position="34"/>
        <end position="338"/>
    </location>
</feature>
<dbReference type="PANTHER" id="PTHR30163">
    <property type="entry name" value="MEMBRANE-BOUND LYTIC MUREIN TRANSGLYCOSYLASE B"/>
    <property type="match status" value="1"/>
</dbReference>
<accession>A0A4R3QAC1</accession>
<dbReference type="Pfam" id="PF01471">
    <property type="entry name" value="PG_binding_1"/>
    <property type="match status" value="1"/>
</dbReference>
<dbReference type="NCBIfam" id="TIGR02283">
    <property type="entry name" value="MltB_2"/>
    <property type="match status" value="1"/>
</dbReference>
<keyword evidence="2" id="KW-0732">Signal</keyword>
<dbReference type="EMBL" id="SMBH01000003">
    <property type="protein sequence ID" value="TCU18423.1"/>
    <property type="molecule type" value="Genomic_DNA"/>
</dbReference>
<evidence type="ECO:0000256" key="2">
    <source>
        <dbReference type="SAM" id="SignalP"/>
    </source>
</evidence>
<dbReference type="InterPro" id="IPR036365">
    <property type="entry name" value="PGBD-like_sf"/>
</dbReference>
<name>A0A4R3QAC1_RHISU</name>
<dbReference type="InterPro" id="IPR043426">
    <property type="entry name" value="MltB-like"/>
</dbReference>
<reference evidence="5 6" key="1">
    <citation type="submission" date="2019-03" db="EMBL/GenBank/DDBJ databases">
        <title>Genomic Encyclopedia of Type Strains, Phase IV (KMG-V): Genome sequencing to study the core and pangenomes of soil and plant-associated prokaryotes.</title>
        <authorList>
            <person name="Whitman W."/>
        </authorList>
    </citation>
    <scope>NUCLEOTIDE SEQUENCE [LARGE SCALE GENOMIC DNA]</scope>
    <source>
        <strain evidence="5 6">Hc14</strain>
    </source>
</reference>
<evidence type="ECO:0000313" key="5">
    <source>
        <dbReference type="EMBL" id="TCU18423.1"/>
    </source>
</evidence>
<feature type="chain" id="PRO_5020417802" evidence="2">
    <location>
        <begin position="25"/>
        <end position="415"/>
    </location>
</feature>
<dbReference type="PANTHER" id="PTHR30163:SF8">
    <property type="entry name" value="LYTIC MUREIN TRANSGLYCOSYLASE"/>
    <property type="match status" value="1"/>
</dbReference>
<dbReference type="InterPro" id="IPR036366">
    <property type="entry name" value="PGBDSf"/>
</dbReference>
<evidence type="ECO:0000259" key="4">
    <source>
        <dbReference type="Pfam" id="PF13406"/>
    </source>
</evidence>
<dbReference type="InterPro" id="IPR023346">
    <property type="entry name" value="Lysozyme-like_dom_sf"/>
</dbReference>
<dbReference type="CDD" id="cd13399">
    <property type="entry name" value="Slt35-like"/>
    <property type="match status" value="1"/>
</dbReference>
<gene>
    <name evidence="5" type="ORF">EV132_103546</name>
</gene>
<protein>
    <submittedName>
        <fullName evidence="5">Lytic murein transglycosylase</fullName>
    </submittedName>
</protein>
<dbReference type="Gene3D" id="1.10.530.10">
    <property type="match status" value="1"/>
</dbReference>
<dbReference type="Pfam" id="PF13406">
    <property type="entry name" value="SLT_2"/>
    <property type="match status" value="1"/>
</dbReference>
<feature type="signal peptide" evidence="2">
    <location>
        <begin position="1"/>
        <end position="24"/>
    </location>
</feature>
<dbReference type="Gene3D" id="1.10.8.350">
    <property type="entry name" value="Bacterial muramidase"/>
    <property type="match status" value="1"/>
</dbReference>
<dbReference type="Proteomes" id="UP000294576">
    <property type="component" value="Unassembled WGS sequence"/>
</dbReference>
<evidence type="ECO:0000313" key="6">
    <source>
        <dbReference type="Proteomes" id="UP000294576"/>
    </source>
</evidence>
<dbReference type="InterPro" id="IPR031304">
    <property type="entry name" value="SLT_2"/>
</dbReference>
<evidence type="ECO:0000256" key="1">
    <source>
        <dbReference type="SAM" id="MobiDB-lite"/>
    </source>
</evidence>
<evidence type="ECO:0000259" key="3">
    <source>
        <dbReference type="Pfam" id="PF01471"/>
    </source>
</evidence>
<feature type="region of interest" description="Disordered" evidence="1">
    <location>
        <begin position="75"/>
        <end position="95"/>
    </location>
</feature>
<dbReference type="SUPFAM" id="SSF53955">
    <property type="entry name" value="Lysozyme-like"/>
    <property type="match status" value="1"/>
</dbReference>
<dbReference type="Gene3D" id="1.10.101.10">
    <property type="entry name" value="PGBD-like superfamily/PGBD"/>
    <property type="match status" value="1"/>
</dbReference>
<proteinExistence type="predicted"/>
<comment type="caution">
    <text evidence="5">The sequence shown here is derived from an EMBL/GenBank/DDBJ whole genome shotgun (WGS) entry which is preliminary data.</text>
</comment>
<dbReference type="RefSeq" id="WP_207917155.1">
    <property type="nucleotide sequence ID" value="NZ_SMBH01000003.1"/>
</dbReference>
<feature type="domain" description="Peptidoglycan binding-like" evidence="3">
    <location>
        <begin position="360"/>
        <end position="403"/>
    </location>
</feature>
<dbReference type="GO" id="GO:0009253">
    <property type="term" value="P:peptidoglycan catabolic process"/>
    <property type="evidence" value="ECO:0007669"/>
    <property type="project" value="TreeGrafter"/>
</dbReference>
<dbReference type="InterPro" id="IPR002477">
    <property type="entry name" value="Peptidoglycan-bd-like"/>
</dbReference>